<keyword evidence="11" id="KW-0496">Mitochondrion</keyword>
<accession>A0A2S2PY74</accession>
<dbReference type="Proteomes" id="UP000694846">
    <property type="component" value="Unplaced"/>
</dbReference>
<evidence type="ECO:0000256" key="8">
    <source>
        <dbReference type="ARBA" id="ARBA00022792"/>
    </source>
</evidence>
<dbReference type="InterPro" id="IPR012576">
    <property type="entry name" value="NDUFB3"/>
</dbReference>
<comment type="similarity">
    <text evidence="3">Belongs to the complex I NDUFB3 subunit family.</text>
</comment>
<name>A0A2S2PY74_9HEMI</name>
<keyword evidence="8" id="KW-0999">Mitochondrion inner membrane</keyword>
<evidence type="ECO:0000256" key="2">
    <source>
        <dbReference type="ARBA" id="ARBA00004298"/>
    </source>
</evidence>
<evidence type="ECO:0000313" key="17">
    <source>
        <dbReference type="RefSeq" id="XP_025423019.1"/>
    </source>
</evidence>
<organism evidence="15">
    <name type="scientific">Sipha flava</name>
    <name type="common">yellow sugarcane aphid</name>
    <dbReference type="NCBI Taxonomy" id="143950"/>
    <lineage>
        <taxon>Eukaryota</taxon>
        <taxon>Metazoa</taxon>
        <taxon>Ecdysozoa</taxon>
        <taxon>Arthropoda</taxon>
        <taxon>Hexapoda</taxon>
        <taxon>Insecta</taxon>
        <taxon>Pterygota</taxon>
        <taxon>Neoptera</taxon>
        <taxon>Paraneoptera</taxon>
        <taxon>Hemiptera</taxon>
        <taxon>Sternorrhyncha</taxon>
        <taxon>Aphidomorpha</taxon>
        <taxon>Aphidoidea</taxon>
        <taxon>Aphididae</taxon>
        <taxon>Sipha</taxon>
    </lineage>
</organism>
<evidence type="ECO:0000256" key="12">
    <source>
        <dbReference type="ARBA" id="ARBA00023136"/>
    </source>
</evidence>
<dbReference type="GO" id="GO:0022900">
    <property type="term" value="P:electron transport chain"/>
    <property type="evidence" value="ECO:0007669"/>
    <property type="project" value="InterPro"/>
</dbReference>
<proteinExistence type="inferred from homology"/>
<protein>
    <recommendedName>
        <fullName evidence="4">NADH dehydrogenase [ubiquinone] 1 beta subcomplex subunit 3</fullName>
    </recommendedName>
    <alternativeName>
        <fullName evidence="13">Complex I-B12</fullName>
    </alternativeName>
    <alternativeName>
        <fullName evidence="14">NADH-ubiquinone oxidoreductase B12 subunit</fullName>
    </alternativeName>
</protein>
<evidence type="ECO:0000313" key="15">
    <source>
        <dbReference type="EMBL" id="MBY70391.1"/>
    </source>
</evidence>
<evidence type="ECO:0000256" key="6">
    <source>
        <dbReference type="ARBA" id="ARBA00022660"/>
    </source>
</evidence>
<keyword evidence="5" id="KW-0813">Transport</keyword>
<dbReference type="PANTHER" id="PTHR15082:SF2">
    <property type="entry name" value="NADH DEHYDROGENASE [UBIQUINONE] 1 BETA SUBCOMPLEX SUBUNIT 3"/>
    <property type="match status" value="1"/>
</dbReference>
<keyword evidence="16" id="KW-1185">Reference proteome</keyword>
<comment type="subcellular location">
    <subcellularLocation>
        <location evidence="2">Mitochondrion inner membrane</location>
        <topology evidence="2">Single-pass membrane protein</topology>
        <orientation evidence="2">Matrix side</orientation>
    </subcellularLocation>
</comment>
<evidence type="ECO:0000256" key="4">
    <source>
        <dbReference type="ARBA" id="ARBA00018680"/>
    </source>
</evidence>
<comment type="function">
    <text evidence="1">Accessory subunit of the mitochondrial membrane respiratory chain NADH dehydrogenase (Complex I), that is believed not to be involved in catalysis. Complex I functions in the transfer of electrons from NADH to the respiratory chain. The immediate electron acceptor for the enzyme is believed to be ubiquinone.</text>
</comment>
<dbReference type="GO" id="GO:0005743">
    <property type="term" value="C:mitochondrial inner membrane"/>
    <property type="evidence" value="ECO:0007669"/>
    <property type="project" value="UniProtKB-SubCell"/>
</dbReference>
<evidence type="ECO:0000256" key="11">
    <source>
        <dbReference type="ARBA" id="ARBA00023128"/>
    </source>
</evidence>
<keyword evidence="12" id="KW-0472">Membrane</keyword>
<reference evidence="15" key="1">
    <citation type="submission" date="2018-04" db="EMBL/GenBank/DDBJ databases">
        <title>Transcriptome assembly of Sipha flava.</title>
        <authorList>
            <person name="Scully E.D."/>
            <person name="Geib S.M."/>
            <person name="Palmer N.A."/>
            <person name="Koch K."/>
            <person name="Bradshaw J."/>
            <person name="Heng-Moss T."/>
            <person name="Sarath G."/>
        </authorList>
    </citation>
    <scope>NUCLEOTIDE SEQUENCE</scope>
</reference>
<evidence type="ECO:0000256" key="10">
    <source>
        <dbReference type="ARBA" id="ARBA00022989"/>
    </source>
</evidence>
<evidence type="ECO:0000313" key="16">
    <source>
        <dbReference type="Proteomes" id="UP000694846"/>
    </source>
</evidence>
<reference evidence="17" key="2">
    <citation type="submission" date="2025-04" db="UniProtKB">
        <authorList>
            <consortium name="RefSeq"/>
        </authorList>
    </citation>
    <scope>IDENTIFICATION</scope>
    <source>
        <tissue evidence="17">Whole body</tissue>
    </source>
</reference>
<dbReference type="Pfam" id="PF08122">
    <property type="entry name" value="NDUF_B12"/>
    <property type="match status" value="1"/>
</dbReference>
<dbReference type="PANTHER" id="PTHR15082">
    <property type="entry name" value="NADH-UBIQUINONE OXIDOREDUCTASE B12 SUBUNIT"/>
    <property type="match status" value="1"/>
</dbReference>
<keyword evidence="10" id="KW-1133">Transmembrane helix</keyword>
<dbReference type="RefSeq" id="XP_025423019.1">
    <property type="nucleotide sequence ID" value="XM_025567234.1"/>
</dbReference>
<evidence type="ECO:0000256" key="3">
    <source>
        <dbReference type="ARBA" id="ARBA00005667"/>
    </source>
</evidence>
<evidence type="ECO:0000256" key="14">
    <source>
        <dbReference type="ARBA" id="ARBA00032688"/>
    </source>
</evidence>
<keyword evidence="6" id="KW-0679">Respiratory chain</keyword>
<gene>
    <name evidence="15" type="primary">NDUFB3</name>
    <name evidence="17" type="synonym">LOC112692538</name>
    <name evidence="15" type="ORF">g.36433</name>
</gene>
<keyword evidence="7" id="KW-0812">Transmembrane</keyword>
<evidence type="ECO:0000256" key="13">
    <source>
        <dbReference type="ARBA" id="ARBA00030217"/>
    </source>
</evidence>
<evidence type="ECO:0000256" key="7">
    <source>
        <dbReference type="ARBA" id="ARBA00022692"/>
    </source>
</evidence>
<dbReference type="AlphaFoldDB" id="A0A2S2PY74"/>
<keyword evidence="9" id="KW-0249">Electron transport</keyword>
<dbReference type="OrthoDB" id="521512at2759"/>
<sequence length="113" mass="13166">MGGHHESEIKIPDYRIYKVDNVPDLVKVKNILAAEGLKDPWLRNEVWRYPPANNNRYEQYFKCWCRGKPGLTIAFGLAGLVIGAEQAYNYYYPPVHHHKKPYFKSSSVELQNN</sequence>
<evidence type="ECO:0000256" key="9">
    <source>
        <dbReference type="ARBA" id="ARBA00022982"/>
    </source>
</evidence>
<dbReference type="EMBL" id="GGMS01001188">
    <property type="protein sequence ID" value="MBY70391.1"/>
    <property type="molecule type" value="Transcribed_RNA"/>
</dbReference>
<evidence type="ECO:0000256" key="1">
    <source>
        <dbReference type="ARBA" id="ARBA00003195"/>
    </source>
</evidence>
<dbReference type="GO" id="GO:0032981">
    <property type="term" value="P:mitochondrial respiratory chain complex I assembly"/>
    <property type="evidence" value="ECO:0007669"/>
    <property type="project" value="TreeGrafter"/>
</dbReference>
<evidence type="ECO:0000256" key="5">
    <source>
        <dbReference type="ARBA" id="ARBA00022448"/>
    </source>
</evidence>